<gene>
    <name evidence="1" type="ORF">C8D95_10829</name>
</gene>
<comment type="caution">
    <text evidence="1">The sequence shown here is derived from an EMBL/GenBank/DDBJ whole genome shotgun (WGS) entry which is preliminary data.</text>
</comment>
<organism evidence="1 2">
    <name type="scientific">Silicimonas algicola</name>
    <dbReference type="NCBI Taxonomy" id="1826607"/>
    <lineage>
        <taxon>Bacteria</taxon>
        <taxon>Pseudomonadati</taxon>
        <taxon>Pseudomonadota</taxon>
        <taxon>Alphaproteobacteria</taxon>
        <taxon>Rhodobacterales</taxon>
        <taxon>Paracoccaceae</taxon>
    </lineage>
</organism>
<keyword evidence="2" id="KW-1185">Reference proteome</keyword>
<dbReference type="KEGG" id="salo:EF888_07120"/>
<evidence type="ECO:0000313" key="2">
    <source>
        <dbReference type="Proteomes" id="UP000245390"/>
    </source>
</evidence>
<dbReference type="AlphaFoldDB" id="A0A316G2I3"/>
<sequence>MSLLDAQDETAALIDIVGAVDQLIDSPGHGFAVRALLAEARDRLAGLKQALDVTGGRLEGAKTPEQKVLE</sequence>
<dbReference type="RefSeq" id="WP_109760163.1">
    <property type="nucleotide sequence ID" value="NZ_CP034588.1"/>
</dbReference>
<accession>A0A316G2I3</accession>
<name>A0A316G2I3_9RHOB</name>
<evidence type="ECO:0000313" key="1">
    <source>
        <dbReference type="EMBL" id="PWK55154.1"/>
    </source>
</evidence>
<dbReference type="EMBL" id="QGGV01000008">
    <property type="protein sequence ID" value="PWK55154.1"/>
    <property type="molecule type" value="Genomic_DNA"/>
</dbReference>
<protein>
    <submittedName>
        <fullName evidence="1">Uncharacterized protein</fullName>
    </submittedName>
</protein>
<reference evidence="1 2" key="1">
    <citation type="submission" date="2018-05" db="EMBL/GenBank/DDBJ databases">
        <title>Genomic Encyclopedia of Type Strains, Phase IV (KMG-IV): sequencing the most valuable type-strain genomes for metagenomic binning, comparative biology and taxonomic classification.</title>
        <authorList>
            <person name="Goeker M."/>
        </authorList>
    </citation>
    <scope>NUCLEOTIDE SEQUENCE [LARGE SCALE GENOMIC DNA]</scope>
    <source>
        <strain evidence="1 2">DSM 103371</strain>
    </source>
</reference>
<dbReference type="Proteomes" id="UP000245390">
    <property type="component" value="Unassembled WGS sequence"/>
</dbReference>
<proteinExistence type="predicted"/>